<sequence length="275" mass="31045">MGKFFSPGTSKNRYLGIWYNLPEEKVMYFVSRKVVWVANRNIPISDRSGILMIDEFGKLKISYNGGSLIALNSTESASNTSATLLDSGNFVLKELNSDGSTRQVLRQSFHYPTETLLPGMKLGMNLKTHRVWFLTSWISENNPAEGSFHLSIGMGIKGSGQLVIWWKSNAYWTSGVWQNGHFELLPVLSNEGYPNFSRVSNEDETYFIYFMSHNHTLSRYMLDPKGVVAELTGLAPFGSCSYKFDPKGVWSRNCQNAGIKMNSLSQEKDLFLAKE</sequence>
<evidence type="ECO:0000313" key="2">
    <source>
        <dbReference type="Proteomes" id="UP001164539"/>
    </source>
</evidence>
<name>A0ACC1Y558_MELAZ</name>
<protein>
    <submittedName>
        <fullName evidence="1">G-type lectin S-receptor-like serine/threonine-protein kinase</fullName>
    </submittedName>
</protein>
<comment type="caution">
    <text evidence="1">The sequence shown here is derived from an EMBL/GenBank/DDBJ whole genome shotgun (WGS) entry which is preliminary data.</text>
</comment>
<reference evidence="1 2" key="1">
    <citation type="journal article" date="2023" name="Science">
        <title>Complex scaffold remodeling in plant triterpene biosynthesis.</title>
        <authorList>
            <person name="De La Pena R."/>
            <person name="Hodgson H."/>
            <person name="Liu J.C."/>
            <person name="Stephenson M.J."/>
            <person name="Martin A.C."/>
            <person name="Owen C."/>
            <person name="Harkess A."/>
            <person name="Leebens-Mack J."/>
            <person name="Jimenez L.E."/>
            <person name="Osbourn A."/>
            <person name="Sattely E.S."/>
        </authorList>
    </citation>
    <scope>NUCLEOTIDE SEQUENCE [LARGE SCALE GENOMIC DNA]</scope>
    <source>
        <strain evidence="2">cv. JPN11</strain>
        <tissue evidence="1">Leaf</tissue>
    </source>
</reference>
<gene>
    <name evidence="1" type="ORF">OWV82_009862</name>
</gene>
<evidence type="ECO:0000313" key="1">
    <source>
        <dbReference type="EMBL" id="KAJ4718144.1"/>
    </source>
</evidence>
<organism evidence="1 2">
    <name type="scientific">Melia azedarach</name>
    <name type="common">Chinaberry tree</name>
    <dbReference type="NCBI Taxonomy" id="155640"/>
    <lineage>
        <taxon>Eukaryota</taxon>
        <taxon>Viridiplantae</taxon>
        <taxon>Streptophyta</taxon>
        <taxon>Embryophyta</taxon>
        <taxon>Tracheophyta</taxon>
        <taxon>Spermatophyta</taxon>
        <taxon>Magnoliopsida</taxon>
        <taxon>eudicotyledons</taxon>
        <taxon>Gunneridae</taxon>
        <taxon>Pentapetalae</taxon>
        <taxon>rosids</taxon>
        <taxon>malvids</taxon>
        <taxon>Sapindales</taxon>
        <taxon>Meliaceae</taxon>
        <taxon>Melia</taxon>
    </lineage>
</organism>
<accession>A0ACC1Y558</accession>
<dbReference type="EMBL" id="CM051398">
    <property type="protein sequence ID" value="KAJ4718144.1"/>
    <property type="molecule type" value="Genomic_DNA"/>
</dbReference>
<proteinExistence type="predicted"/>
<keyword evidence="2" id="KW-1185">Reference proteome</keyword>
<dbReference type="Proteomes" id="UP001164539">
    <property type="component" value="Chromosome 5"/>
</dbReference>